<dbReference type="InterPro" id="IPR051916">
    <property type="entry name" value="GPI-anchor_lipid_remodeler"/>
</dbReference>
<dbReference type="GO" id="GO:0003824">
    <property type="term" value="F:catalytic activity"/>
    <property type="evidence" value="ECO:0007669"/>
    <property type="project" value="InterPro"/>
</dbReference>
<evidence type="ECO:0000313" key="3">
    <source>
        <dbReference type="Proteomes" id="UP000185003"/>
    </source>
</evidence>
<dbReference type="OrthoDB" id="9778989at2"/>
<dbReference type="EMBL" id="FSRA01000001">
    <property type="protein sequence ID" value="SIN69095.1"/>
    <property type="molecule type" value="Genomic_DNA"/>
</dbReference>
<gene>
    <name evidence="2" type="ORF">SAMN04488055_0660</name>
</gene>
<keyword evidence="3" id="KW-1185">Reference proteome</keyword>
<dbReference type="Proteomes" id="UP000185003">
    <property type="component" value="Unassembled WGS sequence"/>
</dbReference>
<dbReference type="Gene3D" id="3.60.10.10">
    <property type="entry name" value="Endonuclease/exonuclease/phosphatase"/>
    <property type="match status" value="1"/>
</dbReference>
<dbReference type="SUPFAM" id="SSF56219">
    <property type="entry name" value="DNase I-like"/>
    <property type="match status" value="1"/>
</dbReference>
<dbReference type="Pfam" id="PF03372">
    <property type="entry name" value="Exo_endo_phos"/>
    <property type="match status" value="1"/>
</dbReference>
<protein>
    <submittedName>
        <fullName evidence="2">Exodeoxyribonuclease-3</fullName>
    </submittedName>
</protein>
<dbReference type="PANTHER" id="PTHR14859">
    <property type="entry name" value="CALCOFLUOR WHITE HYPERSENSITIVE PROTEIN PRECURSOR"/>
    <property type="match status" value="1"/>
</dbReference>
<dbReference type="InterPro" id="IPR036691">
    <property type="entry name" value="Endo/exonu/phosph_ase_sf"/>
</dbReference>
<organism evidence="2 3">
    <name type="scientific">Chitinophaga niabensis</name>
    <dbReference type="NCBI Taxonomy" id="536979"/>
    <lineage>
        <taxon>Bacteria</taxon>
        <taxon>Pseudomonadati</taxon>
        <taxon>Bacteroidota</taxon>
        <taxon>Chitinophagia</taxon>
        <taxon>Chitinophagales</taxon>
        <taxon>Chitinophagaceae</taxon>
        <taxon>Chitinophaga</taxon>
    </lineage>
</organism>
<dbReference type="AlphaFoldDB" id="A0A1N6DE82"/>
<dbReference type="GO" id="GO:0006506">
    <property type="term" value="P:GPI anchor biosynthetic process"/>
    <property type="evidence" value="ECO:0007669"/>
    <property type="project" value="TreeGrafter"/>
</dbReference>
<proteinExistence type="predicted"/>
<reference evidence="2 3" key="1">
    <citation type="submission" date="2016-11" db="EMBL/GenBank/DDBJ databases">
        <authorList>
            <person name="Jaros S."/>
            <person name="Januszkiewicz K."/>
            <person name="Wedrychowicz H."/>
        </authorList>
    </citation>
    <scope>NUCLEOTIDE SEQUENCE [LARGE SCALE GENOMIC DNA]</scope>
    <source>
        <strain evidence="2 3">DSM 24787</strain>
    </source>
</reference>
<accession>A0A1N6DE82</accession>
<dbReference type="STRING" id="536979.SAMN04488055_0660"/>
<dbReference type="RefSeq" id="WP_084185348.1">
    <property type="nucleotide sequence ID" value="NZ_FSRA01000001.1"/>
</dbReference>
<dbReference type="GO" id="GO:0016020">
    <property type="term" value="C:membrane"/>
    <property type="evidence" value="ECO:0007669"/>
    <property type="project" value="GOC"/>
</dbReference>
<evidence type="ECO:0000259" key="1">
    <source>
        <dbReference type="Pfam" id="PF03372"/>
    </source>
</evidence>
<feature type="domain" description="Endonuclease/exonuclease/phosphatase" evidence="1">
    <location>
        <begin position="25"/>
        <end position="269"/>
    </location>
</feature>
<dbReference type="PANTHER" id="PTHR14859:SF1">
    <property type="entry name" value="PGAP2-INTERACTING PROTEIN"/>
    <property type="match status" value="1"/>
</dbReference>
<dbReference type="InterPro" id="IPR005135">
    <property type="entry name" value="Endo/exonuclease/phosphatase"/>
</dbReference>
<sequence>MKYILCIAMAITSISNLKAQTLKVLSYNILEGMKTDTSKGKQLFVEWVKDKAPDVLALQECNGFTQQTLEALAASYGHNYAVIVKENGYPTGVTSRFPIVDIRKVNENMTHGFITASINGYNFCILHLNPHKHLKRRSEIAQVLETLRLQHGDKNWLMMGDFNSLSPLDSHRVAQTNFVQRQLEASLKNPNISNLANGAVDYQVQQSILQAGYVDAGLTYDRTVQKETGKSGILSNTRIDYIYLSKDLAKKLQYCKFIYDDFTAKYSDHKPITMELKK</sequence>
<name>A0A1N6DE82_9BACT</name>
<evidence type="ECO:0000313" key="2">
    <source>
        <dbReference type="EMBL" id="SIN69095.1"/>
    </source>
</evidence>